<dbReference type="RefSeq" id="WP_076400186.1">
    <property type="nucleotide sequence ID" value="NZ_CYSF01000018.1"/>
</dbReference>
<name>A0A0P1H618_9RHOB</name>
<evidence type="ECO:0000313" key="1">
    <source>
        <dbReference type="EMBL" id="CUH85869.1"/>
    </source>
</evidence>
<gene>
    <name evidence="1" type="ORF">TM5383_03112</name>
</gene>
<protein>
    <submittedName>
        <fullName evidence="1">Uncharacterized protein</fullName>
    </submittedName>
</protein>
<reference evidence="1 2" key="1">
    <citation type="submission" date="2015-09" db="EMBL/GenBank/DDBJ databases">
        <authorList>
            <consortium name="Swine Surveillance"/>
        </authorList>
    </citation>
    <scope>NUCLEOTIDE SEQUENCE [LARGE SCALE GENOMIC DNA]</scope>
    <source>
        <strain evidence="1 2">CECT 8383</strain>
    </source>
</reference>
<dbReference type="STRING" id="340021.TM5383_03112"/>
<proteinExistence type="predicted"/>
<sequence length="127" mass="14190">MTRRTRSTWHIQREGDTLTVARRMPVRLDVAAEASFPACNRLVLAQQIRQDLWRRLQRLRGFAPVVQVVREADGLRVTAGGQLDAAAPEHTSAHVADMLNAPHLRQRWIAHASKQAATPSVGEARDV</sequence>
<dbReference type="EMBL" id="CYSF01000018">
    <property type="protein sequence ID" value="CUH85869.1"/>
    <property type="molecule type" value="Genomic_DNA"/>
</dbReference>
<evidence type="ECO:0000313" key="2">
    <source>
        <dbReference type="Proteomes" id="UP000051681"/>
    </source>
</evidence>
<dbReference type="AlphaFoldDB" id="A0A0P1H618"/>
<keyword evidence="2" id="KW-1185">Reference proteome</keyword>
<organism evidence="1 2">
    <name type="scientific">Thalassovita mediterranea</name>
    <dbReference type="NCBI Taxonomy" id="340021"/>
    <lineage>
        <taxon>Bacteria</taxon>
        <taxon>Pseudomonadati</taxon>
        <taxon>Pseudomonadota</taxon>
        <taxon>Alphaproteobacteria</taxon>
        <taxon>Rhodobacterales</taxon>
        <taxon>Roseobacteraceae</taxon>
        <taxon>Thalassovita</taxon>
    </lineage>
</organism>
<dbReference type="Proteomes" id="UP000051681">
    <property type="component" value="Unassembled WGS sequence"/>
</dbReference>
<accession>A0A0P1H618</accession>